<dbReference type="EMBL" id="JAZHXI010000008">
    <property type="protein sequence ID" value="KAL2068988.1"/>
    <property type="molecule type" value="Genomic_DNA"/>
</dbReference>
<proteinExistence type="predicted"/>
<dbReference type="Proteomes" id="UP001595075">
    <property type="component" value="Unassembled WGS sequence"/>
</dbReference>
<keyword evidence="1" id="KW-1133">Transmembrane helix</keyword>
<evidence type="ECO:0000313" key="2">
    <source>
        <dbReference type="EMBL" id="KAL2068988.1"/>
    </source>
</evidence>
<sequence length="182" mass="21380">MIIFGLDSGTKIEIKQRDARDWLRRLEYAVIGEHAEEKQRDLYVTDGVTNVEAVNRDLVSCHAQVLVDSDAYLRVLESVEGATRELQRVLPDDARSRKVQSVFSTTFFNFQNAPDMTSSVISPRFWIYCVVTVPVTIVIVGLWYLWEQQRMKRYEMEDRNIERRAEHLERVIMAQIRKRTLE</sequence>
<gene>
    <name evidence="2" type="ORF">VTL71DRAFT_15326</name>
</gene>
<evidence type="ECO:0000313" key="3">
    <source>
        <dbReference type="Proteomes" id="UP001595075"/>
    </source>
</evidence>
<reference evidence="2 3" key="1">
    <citation type="journal article" date="2024" name="Commun. Biol.">
        <title>Comparative genomic analysis of thermophilic fungi reveals convergent evolutionary adaptations and gene losses.</title>
        <authorList>
            <person name="Steindorff A.S."/>
            <person name="Aguilar-Pontes M.V."/>
            <person name="Robinson A.J."/>
            <person name="Andreopoulos B."/>
            <person name="LaButti K."/>
            <person name="Kuo A."/>
            <person name="Mondo S."/>
            <person name="Riley R."/>
            <person name="Otillar R."/>
            <person name="Haridas S."/>
            <person name="Lipzen A."/>
            <person name="Grimwood J."/>
            <person name="Schmutz J."/>
            <person name="Clum A."/>
            <person name="Reid I.D."/>
            <person name="Moisan M.C."/>
            <person name="Butler G."/>
            <person name="Nguyen T.T.M."/>
            <person name="Dewar K."/>
            <person name="Conant G."/>
            <person name="Drula E."/>
            <person name="Henrissat B."/>
            <person name="Hansel C."/>
            <person name="Singer S."/>
            <person name="Hutchinson M.I."/>
            <person name="de Vries R.P."/>
            <person name="Natvig D.O."/>
            <person name="Powell A.J."/>
            <person name="Tsang A."/>
            <person name="Grigoriev I.V."/>
        </authorList>
    </citation>
    <scope>NUCLEOTIDE SEQUENCE [LARGE SCALE GENOMIC DNA]</scope>
    <source>
        <strain evidence="2 3">CBS 494.80</strain>
    </source>
</reference>
<organism evidence="2 3">
    <name type="scientific">Oculimacula yallundae</name>
    <dbReference type="NCBI Taxonomy" id="86028"/>
    <lineage>
        <taxon>Eukaryota</taxon>
        <taxon>Fungi</taxon>
        <taxon>Dikarya</taxon>
        <taxon>Ascomycota</taxon>
        <taxon>Pezizomycotina</taxon>
        <taxon>Leotiomycetes</taxon>
        <taxon>Helotiales</taxon>
        <taxon>Ploettnerulaceae</taxon>
        <taxon>Oculimacula</taxon>
    </lineage>
</organism>
<comment type="caution">
    <text evidence="2">The sequence shown here is derived from an EMBL/GenBank/DDBJ whole genome shotgun (WGS) entry which is preliminary data.</text>
</comment>
<keyword evidence="1" id="KW-0812">Transmembrane</keyword>
<accession>A0ABR4CGA2</accession>
<name>A0ABR4CGA2_9HELO</name>
<protein>
    <submittedName>
        <fullName evidence="2">Uncharacterized protein</fullName>
    </submittedName>
</protein>
<keyword evidence="3" id="KW-1185">Reference proteome</keyword>
<feature type="transmembrane region" description="Helical" evidence="1">
    <location>
        <begin position="125"/>
        <end position="146"/>
    </location>
</feature>
<evidence type="ECO:0000256" key="1">
    <source>
        <dbReference type="SAM" id="Phobius"/>
    </source>
</evidence>
<keyword evidence="1" id="KW-0472">Membrane</keyword>